<dbReference type="PANTHER" id="PTHR42716:SF2">
    <property type="entry name" value="L-ASPARTATE OXIDASE, CHLOROPLASTIC"/>
    <property type="match status" value="1"/>
</dbReference>
<dbReference type="PRINTS" id="PR00368">
    <property type="entry name" value="FADPNR"/>
</dbReference>
<evidence type="ECO:0000313" key="16">
    <source>
        <dbReference type="Proteomes" id="UP000016496"/>
    </source>
</evidence>
<organism evidence="15 16">
    <name type="scientific">Bacteroides pyogenes F0041</name>
    <dbReference type="NCBI Taxonomy" id="1321819"/>
    <lineage>
        <taxon>Bacteria</taxon>
        <taxon>Pseudomonadati</taxon>
        <taxon>Bacteroidota</taxon>
        <taxon>Bacteroidia</taxon>
        <taxon>Bacteroidales</taxon>
        <taxon>Bacteroidaceae</taxon>
        <taxon>Bacteroides</taxon>
    </lineage>
</organism>
<dbReference type="NCBIfam" id="TIGR00551">
    <property type="entry name" value="nadB"/>
    <property type="match status" value="1"/>
</dbReference>
<evidence type="ECO:0000256" key="7">
    <source>
        <dbReference type="ARBA" id="ARBA00022827"/>
    </source>
</evidence>
<evidence type="ECO:0000256" key="12">
    <source>
        <dbReference type="RuleBase" id="RU362049"/>
    </source>
</evidence>
<comment type="similarity">
    <text evidence="3 12">Belongs to the FAD-dependent oxidoreductase 2 family. NadB subfamily.</text>
</comment>
<dbReference type="InterPro" id="IPR027477">
    <property type="entry name" value="Succ_DH/fumarate_Rdtase_cat_sf"/>
</dbReference>
<evidence type="ECO:0000313" key="15">
    <source>
        <dbReference type="EMBL" id="ERI86436.1"/>
    </source>
</evidence>
<feature type="active site" description="Proton acceptor" evidence="11">
    <location>
        <position position="331"/>
    </location>
</feature>
<dbReference type="NCBIfam" id="NF006567">
    <property type="entry name" value="PRK09077.1"/>
    <property type="match status" value="1"/>
</dbReference>
<comment type="function">
    <text evidence="12">Catalyzes the oxidation of L-aspartate to iminoaspartate.</text>
</comment>
<dbReference type="PIRSF" id="PIRSF000171">
    <property type="entry name" value="SDHA_APRA_LASPO"/>
    <property type="match status" value="1"/>
</dbReference>
<dbReference type="EMBL" id="AWSV01000054">
    <property type="protein sequence ID" value="ERI86436.1"/>
    <property type="molecule type" value="Genomic_DNA"/>
</dbReference>
<evidence type="ECO:0000259" key="13">
    <source>
        <dbReference type="Pfam" id="PF00890"/>
    </source>
</evidence>
<dbReference type="Gene3D" id="3.50.50.60">
    <property type="entry name" value="FAD/NAD(P)-binding domain"/>
    <property type="match status" value="1"/>
</dbReference>
<dbReference type="InterPro" id="IPR005288">
    <property type="entry name" value="NadB"/>
</dbReference>
<dbReference type="InterPro" id="IPR037099">
    <property type="entry name" value="Fum_R/Succ_DH_flav-like_C_sf"/>
</dbReference>
<comment type="catalytic activity">
    <reaction evidence="9">
        <text>L-aspartate + O2 = iminosuccinate + H2O2</text>
        <dbReference type="Rhea" id="RHEA:25876"/>
        <dbReference type="ChEBI" id="CHEBI:15379"/>
        <dbReference type="ChEBI" id="CHEBI:16240"/>
        <dbReference type="ChEBI" id="CHEBI:29991"/>
        <dbReference type="ChEBI" id="CHEBI:77875"/>
        <dbReference type="EC" id="1.4.3.16"/>
    </reaction>
    <physiologicalReaction direction="left-to-right" evidence="9">
        <dbReference type="Rhea" id="RHEA:25877"/>
    </physiologicalReaction>
</comment>
<dbReference type="PANTHER" id="PTHR42716">
    <property type="entry name" value="L-ASPARTATE OXIDASE"/>
    <property type="match status" value="1"/>
</dbReference>
<dbReference type="Proteomes" id="UP000016496">
    <property type="component" value="Unassembled WGS sequence"/>
</dbReference>
<comment type="caution">
    <text evidence="15">The sequence shown here is derived from an EMBL/GenBank/DDBJ whole genome shotgun (WGS) entry which is preliminary data.</text>
</comment>
<dbReference type="GO" id="GO:0008734">
    <property type="term" value="F:L-aspartate oxidase activity"/>
    <property type="evidence" value="ECO:0007669"/>
    <property type="project" value="UniProtKB-UniRule"/>
</dbReference>
<evidence type="ECO:0000256" key="3">
    <source>
        <dbReference type="ARBA" id="ARBA00008562"/>
    </source>
</evidence>
<evidence type="ECO:0000256" key="11">
    <source>
        <dbReference type="PIRSR" id="PIRSR000171-1"/>
    </source>
</evidence>
<comment type="subcellular location">
    <subcellularLocation>
        <location evidence="12">Cytoplasm</location>
    </subcellularLocation>
</comment>
<dbReference type="Pfam" id="PF02910">
    <property type="entry name" value="Succ_DH_flav_C"/>
    <property type="match status" value="1"/>
</dbReference>
<keyword evidence="8 12" id="KW-0560">Oxidoreductase</keyword>
<evidence type="ECO:0000256" key="9">
    <source>
        <dbReference type="ARBA" id="ARBA00048305"/>
    </source>
</evidence>
<dbReference type="HOGENOM" id="CLU_014312_3_0_10"/>
<evidence type="ECO:0000259" key="14">
    <source>
        <dbReference type="Pfam" id="PF02910"/>
    </source>
</evidence>
<dbReference type="EC" id="1.4.3.16" evidence="4 10"/>
<dbReference type="GO" id="GO:0005737">
    <property type="term" value="C:cytoplasm"/>
    <property type="evidence" value="ECO:0007669"/>
    <property type="project" value="UniProtKB-SubCell"/>
</dbReference>
<proteinExistence type="inferred from homology"/>
<protein>
    <recommendedName>
        <fullName evidence="4 10">L-aspartate oxidase</fullName>
        <ecNumber evidence="4 10">1.4.3.16</ecNumber>
    </recommendedName>
</protein>
<dbReference type="InterPro" id="IPR003953">
    <property type="entry name" value="FAD-dep_OxRdtase_2_FAD-bd"/>
</dbReference>
<reference evidence="15 16" key="1">
    <citation type="submission" date="2013-08" db="EMBL/GenBank/DDBJ databases">
        <authorList>
            <person name="Weinstock G."/>
            <person name="Sodergren E."/>
            <person name="Wylie T."/>
            <person name="Fulton L."/>
            <person name="Fulton R."/>
            <person name="Fronick C."/>
            <person name="O'Laughlin M."/>
            <person name="Godfrey J."/>
            <person name="Miner T."/>
            <person name="Herter B."/>
            <person name="Appelbaum E."/>
            <person name="Cordes M."/>
            <person name="Lek S."/>
            <person name="Wollam A."/>
            <person name="Pepin K.H."/>
            <person name="Palsikar V.B."/>
            <person name="Mitreva M."/>
            <person name="Wilson R.K."/>
        </authorList>
    </citation>
    <scope>NUCLEOTIDE SEQUENCE [LARGE SCALE GENOMIC DNA]</scope>
    <source>
        <strain evidence="15 16">F0041</strain>
    </source>
</reference>
<dbReference type="InterPro" id="IPR036188">
    <property type="entry name" value="FAD/NAD-bd_sf"/>
</dbReference>
<comment type="pathway">
    <text evidence="2 12">Cofactor biosynthesis; NAD(+) biosynthesis; iminoaspartate from L-aspartate (oxidase route): step 1/1.</text>
</comment>
<dbReference type="Pfam" id="PF00890">
    <property type="entry name" value="FAD_binding_2"/>
    <property type="match status" value="1"/>
</dbReference>
<keyword evidence="6 12" id="KW-0662">Pyridine nucleotide biosynthesis</keyword>
<dbReference type="AlphaFoldDB" id="U2E2A5"/>
<dbReference type="PATRIC" id="fig|1321819.3.peg.875"/>
<evidence type="ECO:0000256" key="1">
    <source>
        <dbReference type="ARBA" id="ARBA00001974"/>
    </source>
</evidence>
<keyword evidence="7 12" id="KW-0274">FAD</keyword>
<dbReference type="SUPFAM" id="SSF56425">
    <property type="entry name" value="Succinate dehydrogenase/fumarate reductase flavoprotein, catalytic domain"/>
    <property type="match status" value="1"/>
</dbReference>
<name>U2E2A5_9BACE</name>
<dbReference type="UniPathway" id="UPA00253">
    <property type="reaction ID" value="UER00326"/>
</dbReference>
<sequence length="565" mass="63714">MKRSVHFRRFLGCKVVILRIIGNETHKEVSYFVDLPTRNNYTMVRKFDFLVIGSGIAGMSFALKVAHKGSVALICKAGLEESNTYFAQGGIASVTNPAVDSFEKHIEDTMIAGDHINDPAAVNMVIRNAPEQIKALIDWGVKFDKKESGEFDLHKEGGHSEFRILHHKDNTGAEIQTSLIEAVKRHPNITVFENFYAVEIITQHHQGIIVTRYTPGIKCYGAYVLNEQTGEVDTFLSKLTVMATGGCEAVYRNTTNPLVATGDGIAMVYRAKGVVKDMEFIQFHPTALFNPGDRPSFLITEAMRGYGAVLRTQDGNEFMQKYDARLSLAPRDIVARAIDNEMKQRGEDHVYLDVTHKDPEETKRHFPNIYKKCLSLGIDITKDYIPVAPAAHYLCGGIKVDLDGQSSIRRLYALGECSCTGLHGGNRLASNSLIEAVVYADSAARHALSVLERYDFNDDIPAWNDEGTISNEERVLITQSMKEVNQIMEAYVGIVRSNLRLTRAWNRLDIIYEETERLFKKCKATRELCELRNMINVGYLITRQAMERKESRGLHYTIDYPKKER</sequence>
<dbReference type="FunFam" id="1.20.58.100:FF:000002">
    <property type="entry name" value="L-aspartate oxidase"/>
    <property type="match status" value="1"/>
</dbReference>
<dbReference type="InterPro" id="IPR015939">
    <property type="entry name" value="Fum_Rdtase/Succ_DH_flav-like_C"/>
</dbReference>
<dbReference type="FunFam" id="3.90.700.10:FF:000002">
    <property type="entry name" value="L-aspartate oxidase"/>
    <property type="match status" value="1"/>
</dbReference>
<accession>U2E2A5</accession>
<dbReference type="Gene3D" id="1.20.58.100">
    <property type="entry name" value="Fumarate reductase/succinate dehydrogenase flavoprotein-like, C-terminal domain"/>
    <property type="match status" value="1"/>
</dbReference>
<evidence type="ECO:0000256" key="8">
    <source>
        <dbReference type="ARBA" id="ARBA00023002"/>
    </source>
</evidence>
<evidence type="ECO:0000256" key="2">
    <source>
        <dbReference type="ARBA" id="ARBA00004950"/>
    </source>
</evidence>
<evidence type="ECO:0000256" key="10">
    <source>
        <dbReference type="NCBIfam" id="TIGR00551"/>
    </source>
</evidence>
<evidence type="ECO:0000256" key="5">
    <source>
        <dbReference type="ARBA" id="ARBA00022630"/>
    </source>
</evidence>
<gene>
    <name evidence="15" type="ORF">HMPREF1981_00947</name>
</gene>
<dbReference type="GO" id="GO:0034628">
    <property type="term" value="P:'de novo' NAD+ biosynthetic process from L-aspartate"/>
    <property type="evidence" value="ECO:0007669"/>
    <property type="project" value="TreeGrafter"/>
</dbReference>
<keyword evidence="5 12" id="KW-0285">Flavoprotein</keyword>
<dbReference type="Gene3D" id="3.90.700.10">
    <property type="entry name" value="Succinate dehydrogenase/fumarate reductase flavoprotein, catalytic domain"/>
    <property type="match status" value="1"/>
</dbReference>
<feature type="domain" description="Fumarate reductase/succinate dehydrogenase flavoprotein-like C-terminal" evidence="14">
    <location>
        <begin position="482"/>
        <end position="563"/>
    </location>
</feature>
<evidence type="ECO:0000256" key="4">
    <source>
        <dbReference type="ARBA" id="ARBA00012173"/>
    </source>
</evidence>
<feature type="domain" description="FAD-dependent oxidoreductase 2 FAD-binding" evidence="13">
    <location>
        <begin position="48"/>
        <end position="433"/>
    </location>
</feature>
<comment type="cofactor">
    <cofactor evidence="1 12">
        <name>FAD</name>
        <dbReference type="ChEBI" id="CHEBI:57692"/>
    </cofactor>
</comment>
<dbReference type="SUPFAM" id="SSF51905">
    <property type="entry name" value="FAD/NAD(P)-binding domain"/>
    <property type="match status" value="1"/>
</dbReference>
<evidence type="ECO:0000256" key="6">
    <source>
        <dbReference type="ARBA" id="ARBA00022642"/>
    </source>
</evidence>
<dbReference type="SUPFAM" id="SSF46977">
    <property type="entry name" value="Succinate dehydrogenase/fumarate reductase flavoprotein C-terminal domain"/>
    <property type="match status" value="1"/>
</dbReference>